<keyword evidence="10" id="KW-1185">Reference proteome</keyword>
<dbReference type="SUPFAM" id="SSF52129">
    <property type="entry name" value="Caspase-like"/>
    <property type="match status" value="1"/>
</dbReference>
<dbReference type="GO" id="GO:0050727">
    <property type="term" value="P:regulation of inflammatory response"/>
    <property type="evidence" value="ECO:0007669"/>
    <property type="project" value="TreeGrafter"/>
</dbReference>
<dbReference type="InterPro" id="IPR029030">
    <property type="entry name" value="Caspase-like_dom_sf"/>
</dbReference>
<evidence type="ECO:0000259" key="7">
    <source>
        <dbReference type="PROSITE" id="PS50207"/>
    </source>
</evidence>
<dbReference type="PANTHER" id="PTHR47901">
    <property type="entry name" value="CASPASE RECRUITMENT DOMAIN-CONTAINING PROTEIN 18"/>
    <property type="match status" value="1"/>
</dbReference>
<evidence type="ECO:0000256" key="2">
    <source>
        <dbReference type="ARBA" id="ARBA00022670"/>
    </source>
</evidence>
<dbReference type="InterPro" id="IPR002138">
    <property type="entry name" value="Pept_C14_p10"/>
</dbReference>
<dbReference type="AlphaFoldDB" id="A0A5A9PPT1"/>
<dbReference type="PANTHER" id="PTHR47901:SF3">
    <property type="entry name" value="CASPASE-1"/>
    <property type="match status" value="1"/>
</dbReference>
<dbReference type="Pfam" id="PF00656">
    <property type="entry name" value="Peptidase_C14"/>
    <property type="match status" value="1"/>
</dbReference>
<dbReference type="FunFam" id="3.40.50.1460:FF:000007">
    <property type="entry name" value="Caspase-1"/>
    <property type="match status" value="1"/>
</dbReference>
<dbReference type="Gene3D" id="3.30.70.1470">
    <property type="entry name" value="Caspase-like"/>
    <property type="match status" value="1"/>
</dbReference>
<organism evidence="9 10">
    <name type="scientific">Triplophysa tibetana</name>
    <dbReference type="NCBI Taxonomy" id="1572043"/>
    <lineage>
        <taxon>Eukaryota</taxon>
        <taxon>Metazoa</taxon>
        <taxon>Chordata</taxon>
        <taxon>Craniata</taxon>
        <taxon>Vertebrata</taxon>
        <taxon>Euteleostomi</taxon>
        <taxon>Actinopterygii</taxon>
        <taxon>Neopterygii</taxon>
        <taxon>Teleostei</taxon>
        <taxon>Ostariophysi</taxon>
        <taxon>Cypriniformes</taxon>
        <taxon>Nemacheilidae</taxon>
        <taxon>Triplophysa</taxon>
    </lineage>
</organism>
<dbReference type="CDD" id="cd00032">
    <property type="entry name" value="CASc"/>
    <property type="match status" value="1"/>
</dbReference>
<dbReference type="InterPro" id="IPR016129">
    <property type="entry name" value="Caspase_his_AS"/>
</dbReference>
<evidence type="ECO:0000256" key="1">
    <source>
        <dbReference type="ARBA" id="ARBA00010134"/>
    </source>
</evidence>
<keyword evidence="4" id="KW-0788">Thiol protease</keyword>
<evidence type="ECO:0000259" key="8">
    <source>
        <dbReference type="PROSITE" id="PS50208"/>
    </source>
</evidence>
<dbReference type="PROSITE" id="PS50208">
    <property type="entry name" value="CASPASE_P20"/>
    <property type="match status" value="1"/>
</dbReference>
<dbReference type="PROSITE" id="PS01121">
    <property type="entry name" value="CASPASE_HIS"/>
    <property type="match status" value="1"/>
</dbReference>
<feature type="domain" description="Caspase family p10" evidence="7">
    <location>
        <begin position="363"/>
        <end position="447"/>
    </location>
</feature>
<dbReference type="EMBL" id="SOYY01000003">
    <property type="protein sequence ID" value="KAA0723039.1"/>
    <property type="molecule type" value="Genomic_DNA"/>
</dbReference>
<sequence length="449" mass="51468">MTEEADHLDQLEDSVLTHLNQSLILNPEKSYCGSEVFPPSGTGVCLLVNLPCGHQMSSDYVVAWFKYYLKQKETEFTCPRFHEGRGKAKLSYQAICQRISLTPKQREFFEENLSILAARRLCDFKACPGCQSWVERRDHRNLCVYCTLCTANMKRTFFFCWKCKGEWKGRVNYAVECGNNGCGQKVEAPDPLVKCKPEFKQEMLKKEGDDIYPTKDKSPGRKRLALLVNNVDFEYIDDRIGADKDERSMERLLTALGYTVVTLTNLTAQGMTAAMQDFAQREEHLQSDSCFVVFMSHGNATGICGVSTQDKEEDIFLTDEIFKCLNTPNCAGLRDKPKIILIQACRGAMEGSVDVPDSVPMNNIGREHREKDFCCLRSSTPETLSYRNKEKGSNFIQDVVKIFHQHAHQDHIEELFRKVLKEFKEKHRDQMPCKERTTLSKKFYLFPGL</sequence>
<dbReference type="PRINTS" id="PR00376">
    <property type="entry name" value="IL1BCENZYME"/>
</dbReference>
<accession>A0A5A9PPT1</accession>
<dbReference type="PROSITE" id="PS01122">
    <property type="entry name" value="CASPASE_CYS"/>
    <property type="match status" value="1"/>
</dbReference>
<dbReference type="InterPro" id="IPR001309">
    <property type="entry name" value="Pept_C14_p20"/>
</dbReference>
<dbReference type="InterPro" id="IPR002398">
    <property type="entry name" value="Pept_C14"/>
</dbReference>
<gene>
    <name evidence="9" type="ORF">E1301_Tti005157</name>
</gene>
<dbReference type="GO" id="GO:0072559">
    <property type="term" value="C:NLRP3 inflammasome complex"/>
    <property type="evidence" value="ECO:0007669"/>
    <property type="project" value="TreeGrafter"/>
</dbReference>
<evidence type="ECO:0000256" key="3">
    <source>
        <dbReference type="ARBA" id="ARBA00022801"/>
    </source>
</evidence>
<keyword evidence="2" id="KW-0645">Protease</keyword>
<keyword evidence="3" id="KW-0378">Hydrolase</keyword>
<protein>
    <submittedName>
        <fullName evidence="9">Caspase-1</fullName>
    </submittedName>
</protein>
<evidence type="ECO:0000256" key="4">
    <source>
        <dbReference type="ARBA" id="ARBA00022807"/>
    </source>
</evidence>
<dbReference type="InterPro" id="IPR015917">
    <property type="entry name" value="Pept_C14A"/>
</dbReference>
<comment type="similarity">
    <text evidence="1 6">Belongs to the peptidase C14A family.</text>
</comment>
<feature type="domain" description="Caspase family p20" evidence="8">
    <location>
        <begin position="221"/>
        <end position="349"/>
    </location>
</feature>
<dbReference type="InterPro" id="IPR011600">
    <property type="entry name" value="Pept_C14_caspase"/>
</dbReference>
<evidence type="ECO:0000256" key="5">
    <source>
        <dbReference type="ARBA" id="ARBA00023145"/>
    </source>
</evidence>
<dbReference type="GO" id="GO:0097169">
    <property type="term" value="C:AIM2 inflammasome complex"/>
    <property type="evidence" value="ECO:0007669"/>
    <property type="project" value="TreeGrafter"/>
</dbReference>
<evidence type="ECO:0000256" key="6">
    <source>
        <dbReference type="RuleBase" id="RU003971"/>
    </source>
</evidence>
<evidence type="ECO:0000313" key="10">
    <source>
        <dbReference type="Proteomes" id="UP000324632"/>
    </source>
</evidence>
<keyword evidence="5" id="KW-0865">Zymogen</keyword>
<evidence type="ECO:0000313" key="9">
    <source>
        <dbReference type="EMBL" id="KAA0723039.1"/>
    </source>
</evidence>
<dbReference type="SMART" id="SM00115">
    <property type="entry name" value="CASc"/>
    <property type="match status" value="1"/>
</dbReference>
<dbReference type="GO" id="GO:0004197">
    <property type="term" value="F:cysteine-type endopeptidase activity"/>
    <property type="evidence" value="ECO:0007669"/>
    <property type="project" value="InterPro"/>
</dbReference>
<dbReference type="GO" id="GO:0006508">
    <property type="term" value="P:proteolysis"/>
    <property type="evidence" value="ECO:0007669"/>
    <property type="project" value="UniProtKB-KW"/>
</dbReference>
<name>A0A5A9PPT1_9TELE</name>
<comment type="caution">
    <text evidence="9">The sequence shown here is derived from an EMBL/GenBank/DDBJ whole genome shotgun (WGS) entry which is preliminary data.</text>
</comment>
<dbReference type="PROSITE" id="PS50207">
    <property type="entry name" value="CASPASE_P10"/>
    <property type="match status" value="1"/>
</dbReference>
<dbReference type="Gene3D" id="3.40.50.1460">
    <property type="match status" value="1"/>
</dbReference>
<proteinExistence type="inferred from homology"/>
<dbReference type="InterPro" id="IPR033139">
    <property type="entry name" value="Caspase_cys_AS"/>
</dbReference>
<dbReference type="Proteomes" id="UP000324632">
    <property type="component" value="Chromosome 3"/>
</dbReference>
<dbReference type="GO" id="GO:0072557">
    <property type="term" value="C:IPAF inflammasome complex"/>
    <property type="evidence" value="ECO:0007669"/>
    <property type="project" value="TreeGrafter"/>
</dbReference>
<reference evidence="9 10" key="1">
    <citation type="journal article" date="2019" name="Mol. Ecol. Resour.">
        <title>Chromosome-level genome assembly of Triplophysa tibetana, a fish adapted to the harsh high-altitude environment of the Tibetan Plateau.</title>
        <authorList>
            <person name="Yang X."/>
            <person name="Liu H."/>
            <person name="Ma Z."/>
            <person name="Zou Y."/>
            <person name="Zou M."/>
            <person name="Mao Y."/>
            <person name="Li X."/>
            <person name="Wang H."/>
            <person name="Chen T."/>
            <person name="Wang W."/>
            <person name="Yang R."/>
        </authorList>
    </citation>
    <scope>NUCLEOTIDE SEQUENCE [LARGE SCALE GENOMIC DNA]</scope>
    <source>
        <strain evidence="9">TTIB1903HZAU</strain>
        <tissue evidence="9">Muscle</tissue>
    </source>
</reference>